<reference evidence="3 4" key="1">
    <citation type="submission" date="2016-10" db="EMBL/GenBank/DDBJ databases">
        <authorList>
            <person name="de Groot N.N."/>
        </authorList>
    </citation>
    <scope>NUCLEOTIDE SEQUENCE [LARGE SCALE GENOMIC DNA]</scope>
    <source>
        <strain evidence="3 4">DSM 23581</strain>
    </source>
</reference>
<evidence type="ECO:0000259" key="1">
    <source>
        <dbReference type="Pfam" id="PF00534"/>
    </source>
</evidence>
<dbReference type="Pfam" id="PF00534">
    <property type="entry name" value="Glycos_transf_1"/>
    <property type="match status" value="1"/>
</dbReference>
<organism evidence="3 4">
    <name type="scientific">Psychroflexus halocasei</name>
    <dbReference type="NCBI Taxonomy" id="908615"/>
    <lineage>
        <taxon>Bacteria</taxon>
        <taxon>Pseudomonadati</taxon>
        <taxon>Bacteroidota</taxon>
        <taxon>Flavobacteriia</taxon>
        <taxon>Flavobacteriales</taxon>
        <taxon>Flavobacteriaceae</taxon>
        <taxon>Psychroflexus</taxon>
    </lineage>
</organism>
<dbReference type="InterPro" id="IPR028098">
    <property type="entry name" value="Glyco_trans_4-like_N"/>
</dbReference>
<gene>
    <name evidence="3" type="ORF">SAMN05421540_10733</name>
</gene>
<name>A0A1H4C3R7_9FLAO</name>
<evidence type="ECO:0000313" key="3">
    <source>
        <dbReference type="EMBL" id="SEA55051.1"/>
    </source>
</evidence>
<dbReference type="Gene3D" id="3.40.50.2000">
    <property type="entry name" value="Glycogen Phosphorylase B"/>
    <property type="match status" value="2"/>
</dbReference>
<dbReference type="CDD" id="cd03811">
    <property type="entry name" value="GT4_GT28_WabH-like"/>
    <property type="match status" value="1"/>
</dbReference>
<dbReference type="RefSeq" id="WP_093244401.1">
    <property type="nucleotide sequence ID" value="NZ_FNQF01000007.1"/>
</dbReference>
<dbReference type="InterPro" id="IPR001296">
    <property type="entry name" value="Glyco_trans_1"/>
</dbReference>
<feature type="domain" description="Glycosyltransferase subfamily 4-like N-terminal" evidence="2">
    <location>
        <begin position="21"/>
        <end position="159"/>
    </location>
</feature>
<dbReference type="EMBL" id="FNQF01000007">
    <property type="protein sequence ID" value="SEA55051.1"/>
    <property type="molecule type" value="Genomic_DNA"/>
</dbReference>
<dbReference type="AlphaFoldDB" id="A0A1H4C3R7"/>
<accession>A0A1H4C3R7</accession>
<feature type="domain" description="Glycosyl transferase family 1" evidence="1">
    <location>
        <begin position="187"/>
        <end position="336"/>
    </location>
</feature>
<dbReference type="SUPFAM" id="SSF53756">
    <property type="entry name" value="UDP-Glycosyltransferase/glycogen phosphorylase"/>
    <property type="match status" value="1"/>
</dbReference>
<sequence>MKKQNQKSIRAVQIIDSLDAGGGERMAVNLANSLSSQIEASCLMVTRKEGLLRQEVSEKVNYIFLSKKKAVDFKALKKAKRFIKKHQITHLHAHSTSFFFATLLKISCPHLKLIWHDHYGESENLANRPKSILRISSIFFNSIIAVNQKLEDWSLKYLFTKNVNYVKNFTTKNTEIREGSSNLLIKNKYKHHLIQVANIRPQKDHLNILKALQLLSKESIKLHLLGQYNKDDQHYKNLKQSIKDLDVENQVEFYGSVENVQLYLKEADLAILSSRSEGLPLALLEYAMAQKPVVLTDVGQCAEVVGEHAKLVKPNHHHALAKAIIEYLSDPILAERDALNLYQRVRAEYGEEAIINKLLKIYEKA</sequence>
<evidence type="ECO:0000259" key="2">
    <source>
        <dbReference type="Pfam" id="PF13439"/>
    </source>
</evidence>
<dbReference type="Pfam" id="PF13439">
    <property type="entry name" value="Glyco_transf_4"/>
    <property type="match status" value="1"/>
</dbReference>
<keyword evidence="4" id="KW-1185">Reference proteome</keyword>
<dbReference type="PANTHER" id="PTHR12526">
    <property type="entry name" value="GLYCOSYLTRANSFERASE"/>
    <property type="match status" value="1"/>
</dbReference>
<keyword evidence="3" id="KW-0808">Transferase</keyword>
<dbReference type="Proteomes" id="UP000198820">
    <property type="component" value="Unassembled WGS sequence"/>
</dbReference>
<evidence type="ECO:0000313" key="4">
    <source>
        <dbReference type="Proteomes" id="UP000198820"/>
    </source>
</evidence>
<proteinExistence type="predicted"/>
<dbReference type="STRING" id="908615.SAMN05421540_10733"/>
<dbReference type="GO" id="GO:0016757">
    <property type="term" value="F:glycosyltransferase activity"/>
    <property type="evidence" value="ECO:0007669"/>
    <property type="project" value="InterPro"/>
</dbReference>
<protein>
    <submittedName>
        <fullName evidence="3">Glycosyltransferase involved in cell wall bisynthesis</fullName>
    </submittedName>
</protein>